<dbReference type="Pfam" id="PF00401">
    <property type="entry name" value="ATP-synt_DE"/>
    <property type="match status" value="1"/>
</dbReference>
<dbReference type="PANTHER" id="PTHR13822:SF10">
    <property type="entry name" value="ATP SYNTHASE EPSILON CHAIN, CHLOROPLASTIC"/>
    <property type="match status" value="1"/>
</dbReference>
<dbReference type="SUPFAM" id="SSF51344">
    <property type="entry name" value="Epsilon subunit of F1F0-ATP synthase N-terminal domain"/>
    <property type="match status" value="1"/>
</dbReference>
<evidence type="ECO:0000256" key="9">
    <source>
        <dbReference type="ARBA" id="ARBA00023196"/>
    </source>
</evidence>
<dbReference type="STRING" id="1849491.BVH56_01440"/>
<evidence type="ECO:0000256" key="11">
    <source>
        <dbReference type="ARBA" id="ARBA00030215"/>
    </source>
</evidence>
<evidence type="ECO:0000256" key="12">
    <source>
        <dbReference type="ARBA" id="ARBA00031795"/>
    </source>
</evidence>
<comment type="caution">
    <text evidence="17">The sequence shown here is derived from an EMBL/GenBank/DDBJ whole genome shotgun (WGS) entry which is preliminary data.</text>
</comment>
<dbReference type="InterPro" id="IPR020547">
    <property type="entry name" value="ATP_synth_F1_esu_C"/>
</dbReference>
<feature type="domain" description="ATP synthase F1 complex delta/epsilon subunit N-terminal" evidence="16">
    <location>
        <begin position="5"/>
        <end position="83"/>
    </location>
</feature>
<feature type="domain" description="ATP synthase epsilon subunit C-terminal" evidence="15">
    <location>
        <begin position="87"/>
        <end position="133"/>
    </location>
</feature>
<dbReference type="InterPro" id="IPR020546">
    <property type="entry name" value="ATP_synth_F1_dsu/esu_N"/>
</dbReference>
<evidence type="ECO:0000256" key="8">
    <source>
        <dbReference type="ARBA" id="ARBA00023136"/>
    </source>
</evidence>
<evidence type="ECO:0000256" key="14">
    <source>
        <dbReference type="RuleBase" id="RU003656"/>
    </source>
</evidence>
<dbReference type="OrthoDB" id="9804110at2"/>
<protein>
    <recommendedName>
        <fullName evidence="4 13">ATP synthase epsilon chain</fullName>
    </recommendedName>
    <alternativeName>
        <fullName evidence="12 13">ATP synthase F1 sector epsilon subunit</fullName>
    </alternativeName>
    <alternativeName>
        <fullName evidence="11 13">F-ATPase epsilon subunit</fullName>
    </alternativeName>
</protein>
<accession>A0A3N5CC65</accession>
<comment type="function">
    <text evidence="1 13">Produces ATP from ADP in the presence of a proton gradient across the membrane.</text>
</comment>
<evidence type="ECO:0000256" key="5">
    <source>
        <dbReference type="ARBA" id="ARBA00022448"/>
    </source>
</evidence>
<dbReference type="SUPFAM" id="SSF46604">
    <property type="entry name" value="Epsilon subunit of F1F0-ATP synthase C-terminal domain"/>
    <property type="match status" value="1"/>
</dbReference>
<dbReference type="InterPro" id="IPR001469">
    <property type="entry name" value="ATP_synth_F1_dsu/esu"/>
</dbReference>
<dbReference type="NCBIfam" id="NF009980">
    <property type="entry name" value="PRK13446.1"/>
    <property type="match status" value="1"/>
</dbReference>
<evidence type="ECO:0000256" key="4">
    <source>
        <dbReference type="ARBA" id="ARBA00014480"/>
    </source>
</evidence>
<keyword evidence="8 13" id="KW-0472">Membrane</keyword>
<dbReference type="InterPro" id="IPR036794">
    <property type="entry name" value="ATP_F1_dsu/esu_C_sf"/>
</dbReference>
<dbReference type="CDD" id="cd12152">
    <property type="entry name" value="F1-ATPase_delta"/>
    <property type="match status" value="1"/>
</dbReference>
<dbReference type="NCBIfam" id="TIGR01216">
    <property type="entry name" value="ATP_synt_epsi"/>
    <property type="match status" value="1"/>
</dbReference>
<dbReference type="HAMAP" id="MF_00530">
    <property type="entry name" value="ATP_synth_epsil_bac"/>
    <property type="match status" value="1"/>
</dbReference>
<sequence length="135" mass="15273">MNTIELDIVTPNGSVFHEEAAELVVVDTTDGERGFMARHTPTVAPLKIGKLHVRTTKDTEYFAVSEGFVEVRPEKVTVLVQSAEHVDDIDTERAKAARDRAKQLLEQSKNEDIDFKRADRALRRAINRIDVAKFR</sequence>
<keyword evidence="6 13" id="KW-0375">Hydrogen ion transport</keyword>
<evidence type="ECO:0000256" key="1">
    <source>
        <dbReference type="ARBA" id="ARBA00003543"/>
    </source>
</evidence>
<dbReference type="GO" id="GO:0045259">
    <property type="term" value="C:proton-transporting ATP synthase complex"/>
    <property type="evidence" value="ECO:0007669"/>
    <property type="project" value="UniProtKB-KW"/>
</dbReference>
<comment type="similarity">
    <text evidence="3 13 14">Belongs to the ATPase epsilon chain family.</text>
</comment>
<evidence type="ECO:0000256" key="6">
    <source>
        <dbReference type="ARBA" id="ARBA00022781"/>
    </source>
</evidence>
<reference evidence="17 18" key="1">
    <citation type="submission" date="2018-11" db="EMBL/GenBank/DDBJ databases">
        <title>Genomic Encyclopedia of Type Strains, Phase IV (KMG-IV): sequencing the most valuable type-strain genomes for metagenomic binning, comparative biology and taxonomic classification.</title>
        <authorList>
            <person name="Goeker M."/>
        </authorList>
    </citation>
    <scope>NUCLEOTIDE SEQUENCE [LARGE SCALE GENOMIC DNA]</scope>
    <source>
        <strain evidence="17 18">DSM 29158</strain>
    </source>
</reference>
<name>A0A1Q1G078_9BACL</name>
<evidence type="ECO:0000256" key="3">
    <source>
        <dbReference type="ARBA" id="ARBA00005712"/>
    </source>
</evidence>
<dbReference type="Proteomes" id="UP000277108">
    <property type="component" value="Unassembled WGS sequence"/>
</dbReference>
<proteinExistence type="inferred from homology"/>
<dbReference type="EMBL" id="RKRK01000003">
    <property type="protein sequence ID" value="RPF56435.1"/>
    <property type="molecule type" value="Genomic_DNA"/>
</dbReference>
<comment type="subunit">
    <text evidence="13 14">F-type ATPases have 2 components, CF(1) - the catalytic core - and CF(0) - the membrane proton channel. CF(1) has five subunits: alpha(3), beta(3), gamma(1), delta(1), epsilon(1). CF(0) has three main subunits: a, b and c.</text>
</comment>
<keyword evidence="13" id="KW-1003">Cell membrane</keyword>
<evidence type="ECO:0000259" key="16">
    <source>
        <dbReference type="Pfam" id="PF02823"/>
    </source>
</evidence>
<evidence type="ECO:0000256" key="7">
    <source>
        <dbReference type="ARBA" id="ARBA00023065"/>
    </source>
</evidence>
<gene>
    <name evidence="13" type="primary">atpC</name>
    <name evidence="17" type="ORF">EDD62_1071</name>
</gene>
<dbReference type="Gene3D" id="1.20.5.440">
    <property type="entry name" value="ATP synthase delta/epsilon subunit, C-terminal domain"/>
    <property type="match status" value="1"/>
</dbReference>
<evidence type="ECO:0000256" key="13">
    <source>
        <dbReference type="HAMAP-Rule" id="MF_00530"/>
    </source>
</evidence>
<evidence type="ECO:0000313" key="18">
    <source>
        <dbReference type="Proteomes" id="UP000277108"/>
    </source>
</evidence>
<keyword evidence="7 13" id="KW-0406">Ion transport</keyword>
<organism evidence="17 18">
    <name type="scientific">Abyssicoccus albus</name>
    <dbReference type="NCBI Taxonomy" id="1817405"/>
    <lineage>
        <taxon>Bacteria</taxon>
        <taxon>Bacillati</taxon>
        <taxon>Bacillota</taxon>
        <taxon>Bacilli</taxon>
        <taxon>Bacillales</taxon>
        <taxon>Abyssicoccaceae</taxon>
    </lineage>
</organism>
<comment type="subcellular location">
    <subcellularLocation>
        <location evidence="2 13">Cell membrane</location>
        <topology evidence="2 13">Peripheral membrane protein</topology>
    </subcellularLocation>
</comment>
<evidence type="ECO:0000313" key="17">
    <source>
        <dbReference type="EMBL" id="RPF56435.1"/>
    </source>
</evidence>
<dbReference type="AlphaFoldDB" id="A0A1Q1G078"/>
<dbReference type="Pfam" id="PF02823">
    <property type="entry name" value="ATP-synt_DE_N"/>
    <property type="match status" value="1"/>
</dbReference>
<dbReference type="InterPro" id="IPR036771">
    <property type="entry name" value="ATPsynth_dsu/esu_N"/>
</dbReference>
<keyword evidence="5 13" id="KW-0813">Transport</keyword>
<dbReference type="GO" id="GO:0005524">
    <property type="term" value="F:ATP binding"/>
    <property type="evidence" value="ECO:0007669"/>
    <property type="project" value="UniProtKB-UniRule"/>
</dbReference>
<keyword evidence="9 13" id="KW-0139">CF(1)</keyword>
<keyword evidence="18" id="KW-1185">Reference proteome</keyword>
<dbReference type="RefSeq" id="WP_077139789.1">
    <property type="nucleotide sequence ID" value="NZ_CBCSGK010000005.1"/>
</dbReference>
<accession>A0A1Q1G078</accession>
<dbReference type="Gene3D" id="2.60.15.10">
    <property type="entry name" value="F0F1 ATP synthase delta/epsilon subunit, N-terminal"/>
    <property type="match status" value="1"/>
</dbReference>
<evidence type="ECO:0000256" key="2">
    <source>
        <dbReference type="ARBA" id="ARBA00004202"/>
    </source>
</evidence>
<dbReference type="PANTHER" id="PTHR13822">
    <property type="entry name" value="ATP SYNTHASE DELTA/EPSILON CHAIN"/>
    <property type="match status" value="1"/>
</dbReference>
<evidence type="ECO:0000256" key="10">
    <source>
        <dbReference type="ARBA" id="ARBA00023310"/>
    </source>
</evidence>
<keyword evidence="10 13" id="KW-0066">ATP synthesis</keyword>
<dbReference type="GO" id="GO:0046933">
    <property type="term" value="F:proton-transporting ATP synthase activity, rotational mechanism"/>
    <property type="evidence" value="ECO:0007669"/>
    <property type="project" value="UniProtKB-UniRule"/>
</dbReference>
<evidence type="ECO:0000259" key="15">
    <source>
        <dbReference type="Pfam" id="PF00401"/>
    </source>
</evidence>
<dbReference type="NCBIfam" id="NF001846">
    <property type="entry name" value="PRK00571.1-3"/>
    <property type="match status" value="1"/>
</dbReference>
<dbReference type="GO" id="GO:0005886">
    <property type="term" value="C:plasma membrane"/>
    <property type="evidence" value="ECO:0007669"/>
    <property type="project" value="UniProtKB-SubCell"/>
</dbReference>